<keyword evidence="2" id="KW-1185">Reference proteome</keyword>
<sequence length="117" mass="12904">MASRTQVDDLLLKKLSLPPVSSSKSNPSLSVSHALSSVEAFSPSSSSSTAIAEPEESRVILRQRSRSKAKRPGPVEFERSHSLILCTKVGSLYQEEMAEKLHRLLSRLLLGRVLENF</sequence>
<reference evidence="1 2" key="1">
    <citation type="journal article" date="2020" name="Nat. Commun.">
        <title>Genome of Tripterygium wilfordii and identification of cytochrome P450 involved in triptolide biosynthesis.</title>
        <authorList>
            <person name="Tu L."/>
            <person name="Su P."/>
            <person name="Zhang Z."/>
            <person name="Gao L."/>
            <person name="Wang J."/>
            <person name="Hu T."/>
            <person name="Zhou J."/>
            <person name="Zhang Y."/>
            <person name="Zhao Y."/>
            <person name="Liu Y."/>
            <person name="Song Y."/>
            <person name="Tong Y."/>
            <person name="Lu Y."/>
            <person name="Yang J."/>
            <person name="Xu C."/>
            <person name="Jia M."/>
            <person name="Peters R.J."/>
            <person name="Huang L."/>
            <person name="Gao W."/>
        </authorList>
    </citation>
    <scope>NUCLEOTIDE SEQUENCE [LARGE SCALE GENOMIC DNA]</scope>
    <source>
        <strain evidence="2">cv. XIE 37</strain>
        <tissue evidence="1">Leaf</tissue>
    </source>
</reference>
<organism evidence="1 2">
    <name type="scientific">Tripterygium wilfordii</name>
    <name type="common">Thunder God vine</name>
    <dbReference type="NCBI Taxonomy" id="458696"/>
    <lineage>
        <taxon>Eukaryota</taxon>
        <taxon>Viridiplantae</taxon>
        <taxon>Streptophyta</taxon>
        <taxon>Embryophyta</taxon>
        <taxon>Tracheophyta</taxon>
        <taxon>Spermatophyta</taxon>
        <taxon>Magnoliopsida</taxon>
        <taxon>eudicotyledons</taxon>
        <taxon>Gunneridae</taxon>
        <taxon>Pentapetalae</taxon>
        <taxon>rosids</taxon>
        <taxon>fabids</taxon>
        <taxon>Celastrales</taxon>
        <taxon>Celastraceae</taxon>
        <taxon>Tripterygium</taxon>
    </lineage>
</organism>
<gene>
    <name evidence="1" type="ORF">HS088_TW09G01387</name>
</gene>
<accession>A0A7J7DAD8</accession>
<evidence type="ECO:0000313" key="1">
    <source>
        <dbReference type="EMBL" id="KAF5743320.1"/>
    </source>
</evidence>
<dbReference type="Proteomes" id="UP000593562">
    <property type="component" value="Unassembled WGS sequence"/>
</dbReference>
<comment type="caution">
    <text evidence="1">The sequence shown here is derived from an EMBL/GenBank/DDBJ whole genome shotgun (WGS) entry which is preliminary data.</text>
</comment>
<protein>
    <submittedName>
        <fullName evidence="1">Uncharacterized protein</fullName>
    </submittedName>
</protein>
<dbReference type="InParanoid" id="A0A7J7DAD8"/>
<proteinExistence type="predicted"/>
<dbReference type="AlphaFoldDB" id="A0A7J7DAD8"/>
<evidence type="ECO:0000313" key="2">
    <source>
        <dbReference type="Proteomes" id="UP000593562"/>
    </source>
</evidence>
<dbReference type="EMBL" id="JAAARO010000009">
    <property type="protein sequence ID" value="KAF5743320.1"/>
    <property type="molecule type" value="Genomic_DNA"/>
</dbReference>
<name>A0A7J7DAD8_TRIWF</name>